<accession>A0A538U1P3</accession>
<reference evidence="3 4" key="1">
    <citation type="journal article" date="2019" name="Nat. Microbiol.">
        <title>Mediterranean grassland soil C-N compound turnover is dependent on rainfall and depth, and is mediated by genomically divergent microorganisms.</title>
        <authorList>
            <person name="Diamond S."/>
            <person name="Andeer P.F."/>
            <person name="Li Z."/>
            <person name="Crits-Christoph A."/>
            <person name="Burstein D."/>
            <person name="Anantharaman K."/>
            <person name="Lane K.R."/>
            <person name="Thomas B.C."/>
            <person name="Pan C."/>
            <person name="Northen T.R."/>
            <person name="Banfield J.F."/>
        </authorList>
    </citation>
    <scope>NUCLEOTIDE SEQUENCE [LARGE SCALE GENOMIC DNA]</scope>
    <source>
        <strain evidence="3">WS_11</strain>
    </source>
</reference>
<keyword evidence="2" id="KW-1133">Transmembrane helix</keyword>
<feature type="transmembrane region" description="Helical" evidence="2">
    <location>
        <begin position="28"/>
        <end position="45"/>
    </location>
</feature>
<comment type="caution">
    <text evidence="3">The sequence shown here is derived from an EMBL/GenBank/DDBJ whole genome shotgun (WGS) entry which is preliminary data.</text>
</comment>
<feature type="transmembrane region" description="Helical" evidence="2">
    <location>
        <begin position="103"/>
        <end position="124"/>
    </location>
</feature>
<feature type="transmembrane region" description="Helical" evidence="2">
    <location>
        <begin position="276"/>
        <end position="293"/>
    </location>
</feature>
<feature type="region of interest" description="Disordered" evidence="1">
    <location>
        <begin position="459"/>
        <end position="558"/>
    </location>
</feature>
<gene>
    <name evidence="3" type="ORF">E6K81_14140</name>
</gene>
<proteinExistence type="predicted"/>
<evidence type="ECO:0000256" key="2">
    <source>
        <dbReference type="SAM" id="Phobius"/>
    </source>
</evidence>
<feature type="region of interest" description="Disordered" evidence="1">
    <location>
        <begin position="1"/>
        <end position="24"/>
    </location>
</feature>
<protein>
    <recommendedName>
        <fullName evidence="5">Glycosyltransferase RgtA/B/C/D-like domain-containing protein</fullName>
    </recommendedName>
</protein>
<sequence length="558" mass="59824">MTPESGGGGGTPTDPDPGPPAATPTGRAAQIVTILAVLCGIAVAWRRAWTCDDAFISFRYADDLAHGLGLVFNPGERVEGYSNFLWTLWCSLGIRLGRDPERWSIASGIAAYGVCLALLGTQTLGLRRRFGAAATALPAAALLGAVHPDWTIFASGGLETSLFTLLILCGYVLLVEGHGAPAAALAGLALAAGSLTRPDGLVFAGVAGLFLLRARRPALRPALVFAVAFAAVYAPFLAWRLAYYGDWFPNPWYAKSIGRAWYGQGGTYVGLYFARYWALLAAAPLVLATAVALRRSPSIAMNLRREWSDRSGLAAGFAVVATLAVARIGGDFMFARFLIPATPFYLILFELGLYRWRPRGRWTEVLLVPAAAAAIVLTPPPMRGGERVAGISNEWEAYSPQFCARVRQQGEALRRYFDRLPIRVVFMGAQARMIYYARPWVAIEGETGLTDRTIARQNLPKRGRVSARGSLPRLPAPPRRLHRAHGPGERRAGPGGLPEPPALLLRSSPGRATGAGLPVPPGESPMTWPRPGARASLHHKLPIALPRPASNPSGPPAR</sequence>
<dbReference type="Proteomes" id="UP000319771">
    <property type="component" value="Unassembled WGS sequence"/>
</dbReference>
<keyword evidence="2" id="KW-0472">Membrane</keyword>
<feature type="compositionally biased region" description="Gly residues" evidence="1">
    <location>
        <begin position="1"/>
        <end position="11"/>
    </location>
</feature>
<dbReference type="AlphaFoldDB" id="A0A538U1P3"/>
<name>A0A538U1P3_UNCEI</name>
<feature type="transmembrane region" description="Helical" evidence="2">
    <location>
        <begin position="186"/>
        <end position="211"/>
    </location>
</feature>
<evidence type="ECO:0000313" key="4">
    <source>
        <dbReference type="Proteomes" id="UP000319771"/>
    </source>
</evidence>
<dbReference type="EMBL" id="VBPB01000280">
    <property type="protein sequence ID" value="TMQ69778.1"/>
    <property type="molecule type" value="Genomic_DNA"/>
</dbReference>
<feature type="transmembrane region" description="Helical" evidence="2">
    <location>
        <begin position="313"/>
        <end position="329"/>
    </location>
</feature>
<feature type="transmembrane region" description="Helical" evidence="2">
    <location>
        <begin position="153"/>
        <end position="174"/>
    </location>
</feature>
<keyword evidence="2" id="KW-0812">Transmembrane</keyword>
<feature type="transmembrane region" description="Helical" evidence="2">
    <location>
        <begin position="130"/>
        <end position="146"/>
    </location>
</feature>
<evidence type="ECO:0008006" key="5">
    <source>
        <dbReference type="Google" id="ProtNLM"/>
    </source>
</evidence>
<evidence type="ECO:0000313" key="3">
    <source>
        <dbReference type="EMBL" id="TMQ69778.1"/>
    </source>
</evidence>
<feature type="transmembrane region" description="Helical" evidence="2">
    <location>
        <begin position="223"/>
        <end position="242"/>
    </location>
</feature>
<organism evidence="3 4">
    <name type="scientific">Eiseniibacteriota bacterium</name>
    <dbReference type="NCBI Taxonomy" id="2212470"/>
    <lineage>
        <taxon>Bacteria</taxon>
        <taxon>Candidatus Eiseniibacteriota</taxon>
    </lineage>
</organism>
<evidence type="ECO:0000256" key="1">
    <source>
        <dbReference type="SAM" id="MobiDB-lite"/>
    </source>
</evidence>